<proteinExistence type="predicted"/>
<dbReference type="InterPro" id="IPR016032">
    <property type="entry name" value="Sig_transdc_resp-reg_C-effctor"/>
</dbReference>
<sequence length="220" mass="23874">MTLTVAVADDSALLRRGIALLLREEGLEVVGTAADATALLRIVATEHPAVAVVDIRLPPTHTLEGVHAARAIRTRYPATAVLLLSHYVETEHVMDLFADSAAGLGYLLKERVSHIDEFLEALRRVAAGGSAIDPGLISRMMARPHHRRLPIDDLSPREREVLALMAEGKSNRGIAAALFLGERTVETHVGAIFTKLDLPPGPDDHRRVLAVLRHLDAGKR</sequence>
<dbReference type="SMART" id="SM00448">
    <property type="entry name" value="REC"/>
    <property type="match status" value="1"/>
</dbReference>
<keyword evidence="1 5" id="KW-0597">Phosphoprotein</keyword>
<evidence type="ECO:0000259" key="7">
    <source>
        <dbReference type="PROSITE" id="PS50110"/>
    </source>
</evidence>
<dbReference type="InterPro" id="IPR000792">
    <property type="entry name" value="Tscrpt_reg_LuxR_C"/>
</dbReference>
<evidence type="ECO:0000313" key="9">
    <source>
        <dbReference type="Proteomes" id="UP000317039"/>
    </source>
</evidence>
<dbReference type="GO" id="GO:0000160">
    <property type="term" value="P:phosphorelay signal transduction system"/>
    <property type="evidence" value="ECO:0007669"/>
    <property type="project" value="InterPro"/>
</dbReference>
<accession>A0A516NJF8</accession>
<feature type="domain" description="Response regulatory" evidence="7">
    <location>
        <begin position="4"/>
        <end position="124"/>
    </location>
</feature>
<dbReference type="Proteomes" id="UP000317039">
    <property type="component" value="Chromosome"/>
</dbReference>
<dbReference type="GO" id="GO:0006355">
    <property type="term" value="P:regulation of DNA-templated transcription"/>
    <property type="evidence" value="ECO:0007669"/>
    <property type="project" value="InterPro"/>
</dbReference>
<dbReference type="InterPro" id="IPR039420">
    <property type="entry name" value="WalR-like"/>
</dbReference>
<protein>
    <submittedName>
        <fullName evidence="8">Response regulator transcription factor</fullName>
    </submittedName>
</protein>
<dbReference type="RefSeq" id="WP_143980510.1">
    <property type="nucleotide sequence ID" value="NZ_CP041695.1"/>
</dbReference>
<evidence type="ECO:0000256" key="4">
    <source>
        <dbReference type="ARBA" id="ARBA00023163"/>
    </source>
</evidence>
<dbReference type="PROSITE" id="PS50110">
    <property type="entry name" value="RESPONSE_REGULATORY"/>
    <property type="match status" value="1"/>
</dbReference>
<evidence type="ECO:0000259" key="6">
    <source>
        <dbReference type="PROSITE" id="PS50043"/>
    </source>
</evidence>
<dbReference type="AlphaFoldDB" id="A0A516NJF8"/>
<dbReference type="SUPFAM" id="SSF46894">
    <property type="entry name" value="C-terminal effector domain of the bipartite response regulators"/>
    <property type="match status" value="1"/>
</dbReference>
<dbReference type="GeneID" id="80332751"/>
<dbReference type="PROSITE" id="PS00622">
    <property type="entry name" value="HTH_LUXR_1"/>
    <property type="match status" value="1"/>
</dbReference>
<evidence type="ECO:0000256" key="3">
    <source>
        <dbReference type="ARBA" id="ARBA00023125"/>
    </source>
</evidence>
<evidence type="ECO:0000256" key="1">
    <source>
        <dbReference type="ARBA" id="ARBA00022553"/>
    </source>
</evidence>
<dbReference type="GO" id="GO:0003677">
    <property type="term" value="F:DNA binding"/>
    <property type="evidence" value="ECO:0007669"/>
    <property type="project" value="UniProtKB-KW"/>
</dbReference>
<gene>
    <name evidence="8" type="ORF">FOH10_10125</name>
</gene>
<feature type="modified residue" description="4-aspartylphosphate" evidence="5">
    <location>
        <position position="54"/>
    </location>
</feature>
<feature type="domain" description="HTH luxR-type" evidence="6">
    <location>
        <begin position="147"/>
        <end position="218"/>
    </location>
</feature>
<dbReference type="CDD" id="cd17535">
    <property type="entry name" value="REC_NarL-like"/>
    <property type="match status" value="1"/>
</dbReference>
<dbReference type="SMART" id="SM00421">
    <property type="entry name" value="HTH_LUXR"/>
    <property type="match status" value="1"/>
</dbReference>
<dbReference type="Gene3D" id="3.40.50.2300">
    <property type="match status" value="1"/>
</dbReference>
<evidence type="ECO:0000256" key="5">
    <source>
        <dbReference type="PROSITE-ProRule" id="PRU00169"/>
    </source>
</evidence>
<name>A0A516NJF8_9NOCA</name>
<dbReference type="PROSITE" id="PS50043">
    <property type="entry name" value="HTH_LUXR_2"/>
    <property type="match status" value="1"/>
</dbReference>
<keyword evidence="3" id="KW-0238">DNA-binding</keyword>
<dbReference type="InterPro" id="IPR058245">
    <property type="entry name" value="NreC/VraR/RcsB-like_REC"/>
</dbReference>
<dbReference type="PANTHER" id="PTHR43214:SF24">
    <property type="entry name" value="TRANSCRIPTIONAL REGULATORY PROTEIN NARL-RELATED"/>
    <property type="match status" value="1"/>
</dbReference>
<organism evidence="8 9">
    <name type="scientific">Nocardia otitidiscaviarum</name>
    <dbReference type="NCBI Taxonomy" id="1823"/>
    <lineage>
        <taxon>Bacteria</taxon>
        <taxon>Bacillati</taxon>
        <taxon>Actinomycetota</taxon>
        <taxon>Actinomycetes</taxon>
        <taxon>Mycobacteriales</taxon>
        <taxon>Nocardiaceae</taxon>
        <taxon>Nocardia</taxon>
    </lineage>
</organism>
<dbReference type="InterPro" id="IPR011006">
    <property type="entry name" value="CheY-like_superfamily"/>
</dbReference>
<dbReference type="SUPFAM" id="SSF52172">
    <property type="entry name" value="CheY-like"/>
    <property type="match status" value="1"/>
</dbReference>
<keyword evidence="4" id="KW-0804">Transcription</keyword>
<dbReference type="KEGG" id="nod:FOH10_10125"/>
<dbReference type="PANTHER" id="PTHR43214">
    <property type="entry name" value="TWO-COMPONENT RESPONSE REGULATOR"/>
    <property type="match status" value="1"/>
</dbReference>
<evidence type="ECO:0000313" key="8">
    <source>
        <dbReference type="EMBL" id="QDP79037.1"/>
    </source>
</evidence>
<dbReference type="PRINTS" id="PR00038">
    <property type="entry name" value="HTHLUXR"/>
</dbReference>
<dbReference type="Pfam" id="PF00196">
    <property type="entry name" value="GerE"/>
    <property type="match status" value="1"/>
</dbReference>
<dbReference type="EMBL" id="CP041695">
    <property type="protein sequence ID" value="QDP79037.1"/>
    <property type="molecule type" value="Genomic_DNA"/>
</dbReference>
<reference evidence="8 9" key="1">
    <citation type="submission" date="2019-07" db="EMBL/GenBank/DDBJ databases">
        <title>Complete Genome Sequence and Methylome Analysis of Nocardia otitidis-caviarum NEB252.</title>
        <authorList>
            <person name="Fomenkov A."/>
            <person name="Anton B.P."/>
            <person name="Vincze T."/>
            <person name="Roberts R.J."/>
        </authorList>
    </citation>
    <scope>NUCLEOTIDE SEQUENCE [LARGE SCALE GENOMIC DNA]</scope>
    <source>
        <strain evidence="8 9">NEB252</strain>
    </source>
</reference>
<dbReference type="InterPro" id="IPR001789">
    <property type="entry name" value="Sig_transdc_resp-reg_receiver"/>
</dbReference>
<dbReference type="CDD" id="cd06170">
    <property type="entry name" value="LuxR_C_like"/>
    <property type="match status" value="1"/>
</dbReference>
<dbReference type="Pfam" id="PF00072">
    <property type="entry name" value="Response_reg"/>
    <property type="match status" value="1"/>
</dbReference>
<keyword evidence="2" id="KW-0805">Transcription regulation</keyword>
<evidence type="ECO:0000256" key="2">
    <source>
        <dbReference type="ARBA" id="ARBA00023015"/>
    </source>
</evidence>